<feature type="domain" description="Response regulatory" evidence="4">
    <location>
        <begin position="19"/>
        <end position="136"/>
    </location>
</feature>
<organism evidence="7 8">
    <name type="scientific">Intestinimonas butyriciproducens</name>
    <dbReference type="NCBI Taxonomy" id="1297617"/>
    <lineage>
        <taxon>Bacteria</taxon>
        <taxon>Bacillati</taxon>
        <taxon>Bacillota</taxon>
        <taxon>Clostridia</taxon>
        <taxon>Eubacteriales</taxon>
        <taxon>Intestinimonas</taxon>
    </lineage>
</organism>
<dbReference type="Gene3D" id="3.40.50.2300">
    <property type="match status" value="2"/>
</dbReference>
<feature type="domain" description="EAL" evidence="5">
    <location>
        <begin position="312"/>
        <end position="566"/>
    </location>
</feature>
<name>A0A0S2W4B8_9FIRM</name>
<dbReference type="InterPro" id="IPR011006">
    <property type="entry name" value="CheY-like_superfamily"/>
</dbReference>
<reference evidence="7 8" key="1">
    <citation type="journal article" date="2015" name="Nat. Commun.">
        <title>Production of butyrate from lysine and the Amadori product fructoselysine by a human gut commensal.</title>
        <authorList>
            <person name="Bui T.P."/>
            <person name="Ritari J."/>
            <person name="Boeren S."/>
            <person name="de Waard P."/>
            <person name="Plugge C.M."/>
            <person name="de Vos W.M."/>
        </authorList>
    </citation>
    <scope>NUCLEOTIDE SEQUENCE [LARGE SCALE GENOMIC DNA]</scope>
    <source>
        <strain evidence="7 8">AF211</strain>
    </source>
</reference>
<dbReference type="Gene3D" id="3.20.20.450">
    <property type="entry name" value="EAL domain"/>
    <property type="match status" value="1"/>
</dbReference>
<dbReference type="PANTHER" id="PTHR33121">
    <property type="entry name" value="CYCLIC DI-GMP PHOSPHODIESTERASE PDEF"/>
    <property type="match status" value="1"/>
</dbReference>
<dbReference type="PANTHER" id="PTHR33121:SF70">
    <property type="entry name" value="SIGNALING PROTEIN YKOW"/>
    <property type="match status" value="1"/>
</dbReference>
<dbReference type="Pfam" id="PF00072">
    <property type="entry name" value="Response_reg"/>
    <property type="match status" value="2"/>
</dbReference>
<evidence type="ECO:0000256" key="2">
    <source>
        <dbReference type="ARBA" id="ARBA00024867"/>
    </source>
</evidence>
<dbReference type="SUPFAM" id="SSF52172">
    <property type="entry name" value="CheY-like"/>
    <property type="match status" value="2"/>
</dbReference>
<feature type="domain" description="GGDEF" evidence="6">
    <location>
        <begin position="176"/>
        <end position="304"/>
    </location>
</feature>
<dbReference type="Pfam" id="PF00563">
    <property type="entry name" value="EAL"/>
    <property type="match status" value="1"/>
</dbReference>
<dbReference type="PROSITE" id="PS50883">
    <property type="entry name" value="EAL"/>
    <property type="match status" value="1"/>
</dbReference>
<keyword evidence="8" id="KW-1185">Reference proteome</keyword>
<dbReference type="eggNOG" id="COG5001">
    <property type="taxonomic scope" value="Bacteria"/>
</dbReference>
<evidence type="ECO:0000259" key="5">
    <source>
        <dbReference type="PROSITE" id="PS50883"/>
    </source>
</evidence>
<comment type="function">
    <text evidence="2">May play the central regulatory role in sporulation. It may be an element of the effector pathway responsible for the activation of sporulation genes in response to nutritional stress. Spo0A may act in concert with spo0H (a sigma factor) to control the expression of some genes that are critical to the sporulation process.</text>
</comment>
<keyword evidence="3" id="KW-0597">Phosphoprotein</keyword>
<dbReference type="InterPro" id="IPR050706">
    <property type="entry name" value="Cyclic-di-GMP_PDE-like"/>
</dbReference>
<evidence type="ECO:0000313" key="7">
    <source>
        <dbReference type="EMBL" id="ALP94212.1"/>
    </source>
</evidence>
<evidence type="ECO:0000256" key="3">
    <source>
        <dbReference type="PROSITE-ProRule" id="PRU00169"/>
    </source>
</evidence>
<dbReference type="PROSITE" id="PS50887">
    <property type="entry name" value="GGDEF"/>
    <property type="match status" value="2"/>
</dbReference>
<dbReference type="SUPFAM" id="SSF55073">
    <property type="entry name" value="Nucleotide cyclase"/>
    <property type="match status" value="2"/>
</dbReference>
<dbReference type="NCBIfam" id="TIGR00254">
    <property type="entry name" value="GGDEF"/>
    <property type="match status" value="2"/>
</dbReference>
<dbReference type="CDD" id="cd01948">
    <property type="entry name" value="EAL"/>
    <property type="match status" value="1"/>
</dbReference>
<dbReference type="InterPro" id="IPR029787">
    <property type="entry name" value="Nucleotide_cyclase"/>
</dbReference>
<dbReference type="Gene3D" id="3.30.70.270">
    <property type="match status" value="2"/>
</dbReference>
<feature type="modified residue" description="4-aspartylphosphate" evidence="3">
    <location>
        <position position="69"/>
    </location>
</feature>
<evidence type="ECO:0000259" key="4">
    <source>
        <dbReference type="PROSITE" id="PS50110"/>
    </source>
</evidence>
<dbReference type="PROSITE" id="PS50110">
    <property type="entry name" value="RESPONSE_REGULATORY"/>
    <property type="match status" value="2"/>
</dbReference>
<gene>
    <name evidence="7" type="ORF">IB211_01821c</name>
</gene>
<evidence type="ECO:0000256" key="1">
    <source>
        <dbReference type="ARBA" id="ARBA00018672"/>
    </source>
</evidence>
<dbReference type="InterPro" id="IPR001633">
    <property type="entry name" value="EAL_dom"/>
</dbReference>
<protein>
    <recommendedName>
        <fullName evidence="1">Stage 0 sporulation protein A homolog</fullName>
    </recommendedName>
</protein>
<comment type="caution">
    <text evidence="3">Lacks conserved residue(s) required for the propagation of feature annotation.</text>
</comment>
<evidence type="ECO:0000259" key="6">
    <source>
        <dbReference type="PROSITE" id="PS50887"/>
    </source>
</evidence>
<dbReference type="InterPro" id="IPR043128">
    <property type="entry name" value="Rev_trsase/Diguanyl_cyclase"/>
</dbReference>
<proteinExistence type="predicted"/>
<reference evidence="8" key="2">
    <citation type="submission" date="2015-04" db="EMBL/GenBank/DDBJ databases">
        <title>A butyrogenic pathway from the amino acid lysine in a human gut commensal.</title>
        <authorList>
            <person name="de Vos W.M."/>
            <person name="Bui N.T.P."/>
            <person name="Plugge C.M."/>
            <person name="Ritari J."/>
        </authorList>
    </citation>
    <scope>NUCLEOTIDE SEQUENCE [LARGE SCALE GENOMIC DNA]</scope>
    <source>
        <strain evidence="8">AF211</strain>
    </source>
</reference>
<sequence length="874" mass="99173">MASVVKMEKGTKWRTVQKCVLIVEDNAINRAMLTEILSPEYAVLEAENGREALSVLKEHGGEISLILLDICMPIMDGYAFLAAIKANPVYAAVPVIVTTQSDNESDEVSALAQGAADFVAKPYKPQVILHRVANIINLRENAAMVNQFRYDRLTGLYSKEFFYRQVKEILAGRPEQDYDIICSDIENFKLINDVFGVPAGDRLLCEIAKMYTRKVGERGVCSRFQADQFVCLLEHQWEYTDEMFQQVDIQINNDSNIKNAVMKWGIYSIDDRTIPIEQMCDRAFLAATSIKGQYGKHFAAYDDNLRRGLLRRQAITDVMEDALAEGQFEIYLQPKYSIRDEKLAGAEALVRWNHPEWGMQSPAEFIPLFEQNGFITKLDQFVWNRACACLREWDDKGYPPISISVNVSRADIYQADITDLLAKTVKRYGLSPERLHLEITESAYTENPEQLIQTVGDLRDLGFVVEMDDFGSGYSSLNMISKMPIDVLKLDMKFIQNETAKRLKGGILRFIIDLARWMKLSVVAEGVETREQLERLREIGCDYVQGYYFARPSPCGEFEQMLQRWQWRPEREAGPLDGVCEPAEQILLVADEDPAYRTQVRRTFDGRYRIAEAADSDAALEDIERYEGRLAAVILSLTLPGPGDFPVLKALQREKKFWDVPIIATAPADDPMEETALEMGADEFIGKPHSQKKLLLRTIRAVKSASSQAREHLLRQEAHQDYLTGLLNRRGLLDAVQGLCEGDMPAALYLFDLDDLKRINDMLGHMEGDRMIRQFGALLRAHTRASDIVARFGGDEFVVVMRQMRGEESALEKEEKICRAFREAVFAEHTTVTCTAGVVLCEASKSVYEMIGRADQALYRAKNSVKGTCQLWKE</sequence>
<dbReference type="InterPro" id="IPR001789">
    <property type="entry name" value="Sig_transdc_resp-reg_receiver"/>
</dbReference>
<dbReference type="SMART" id="SM00448">
    <property type="entry name" value="REC"/>
    <property type="match status" value="2"/>
</dbReference>
<dbReference type="SUPFAM" id="SSF141868">
    <property type="entry name" value="EAL domain-like"/>
    <property type="match status" value="1"/>
</dbReference>
<feature type="domain" description="GGDEF" evidence="6">
    <location>
        <begin position="744"/>
        <end position="874"/>
    </location>
</feature>
<dbReference type="Pfam" id="PF00990">
    <property type="entry name" value="GGDEF"/>
    <property type="match status" value="2"/>
</dbReference>
<dbReference type="SMART" id="SM00052">
    <property type="entry name" value="EAL"/>
    <property type="match status" value="1"/>
</dbReference>
<dbReference type="Proteomes" id="UP000064844">
    <property type="component" value="Chromosome"/>
</dbReference>
<feature type="domain" description="Response regulatory" evidence="4">
    <location>
        <begin position="586"/>
        <end position="702"/>
    </location>
</feature>
<dbReference type="InterPro" id="IPR035919">
    <property type="entry name" value="EAL_sf"/>
</dbReference>
<dbReference type="CDD" id="cd01949">
    <property type="entry name" value="GGDEF"/>
    <property type="match status" value="1"/>
</dbReference>
<dbReference type="InterPro" id="IPR000160">
    <property type="entry name" value="GGDEF_dom"/>
</dbReference>
<dbReference type="EMBL" id="CP011307">
    <property type="protein sequence ID" value="ALP94212.1"/>
    <property type="molecule type" value="Genomic_DNA"/>
</dbReference>
<accession>A0A0S2W4B8</accession>
<dbReference type="GO" id="GO:0071111">
    <property type="term" value="F:cyclic-guanylate-specific phosphodiesterase activity"/>
    <property type="evidence" value="ECO:0007669"/>
    <property type="project" value="InterPro"/>
</dbReference>
<dbReference type="SMART" id="SM00267">
    <property type="entry name" value="GGDEF"/>
    <property type="match status" value="2"/>
</dbReference>
<dbReference type="AlphaFoldDB" id="A0A0S2W4B8"/>
<dbReference type="KEGG" id="ibu:IB211_01821c"/>
<dbReference type="PATRIC" id="fig|1297617.4.peg.1876"/>
<dbReference type="GO" id="GO:0000160">
    <property type="term" value="P:phosphorelay signal transduction system"/>
    <property type="evidence" value="ECO:0007669"/>
    <property type="project" value="InterPro"/>
</dbReference>
<dbReference type="eggNOG" id="COG3706">
    <property type="taxonomic scope" value="Bacteria"/>
</dbReference>
<dbReference type="STRING" id="1297617.IB211_01821c"/>
<evidence type="ECO:0000313" key="8">
    <source>
        <dbReference type="Proteomes" id="UP000064844"/>
    </source>
</evidence>